<evidence type="ECO:0000313" key="9">
    <source>
        <dbReference type="EMBL" id="TBH80537.1"/>
    </source>
</evidence>
<dbReference type="GO" id="GO:0005886">
    <property type="term" value="C:plasma membrane"/>
    <property type="evidence" value="ECO:0007669"/>
    <property type="project" value="UniProtKB-SubCell"/>
</dbReference>
<evidence type="ECO:0000313" key="10">
    <source>
        <dbReference type="Proteomes" id="UP000292919"/>
    </source>
</evidence>
<dbReference type="GO" id="GO:0030964">
    <property type="term" value="C:NADH dehydrogenase complex"/>
    <property type="evidence" value="ECO:0007669"/>
    <property type="project" value="TreeGrafter"/>
</dbReference>
<comment type="catalytic activity">
    <reaction evidence="8">
        <text>a quinone + NADH + 5 H(+)(in) = a quinol + NAD(+) + 4 H(+)(out)</text>
        <dbReference type="Rhea" id="RHEA:57888"/>
        <dbReference type="ChEBI" id="CHEBI:15378"/>
        <dbReference type="ChEBI" id="CHEBI:24646"/>
        <dbReference type="ChEBI" id="CHEBI:57540"/>
        <dbReference type="ChEBI" id="CHEBI:57945"/>
        <dbReference type="ChEBI" id="CHEBI:132124"/>
    </reaction>
</comment>
<dbReference type="Pfam" id="PF00420">
    <property type="entry name" value="Oxidored_q2"/>
    <property type="match status" value="1"/>
</dbReference>
<evidence type="ECO:0000256" key="1">
    <source>
        <dbReference type="ARBA" id="ARBA00004141"/>
    </source>
</evidence>
<dbReference type="PANTHER" id="PTHR11434">
    <property type="entry name" value="NADH-UBIQUINONE OXIDOREDUCTASE SUBUNIT ND4L"/>
    <property type="match status" value="1"/>
</dbReference>
<proteinExistence type="inferred from homology"/>
<dbReference type="InterPro" id="IPR039428">
    <property type="entry name" value="NUOK/Mnh_C1-like"/>
</dbReference>
<accession>A0A6H3F5W8</accession>
<protein>
    <recommendedName>
        <fullName evidence="8">NADH-quinone oxidoreductase subunit K</fullName>
        <ecNumber evidence="8">7.1.1.-</ecNumber>
    </recommendedName>
    <alternativeName>
        <fullName evidence="8">NADH dehydrogenase I subunit K</fullName>
    </alternativeName>
    <alternativeName>
        <fullName evidence="8">NDH-1 subunit K</fullName>
    </alternativeName>
</protein>
<keyword evidence="3 8" id="KW-0813">Transport</keyword>
<feature type="transmembrane region" description="Helical" evidence="8">
    <location>
        <begin position="67"/>
        <end position="91"/>
    </location>
</feature>
<organism evidence="9 10">
    <name type="scientific">Desulfovibrio legallii</name>
    <dbReference type="NCBI Taxonomy" id="571438"/>
    <lineage>
        <taxon>Bacteria</taxon>
        <taxon>Pseudomonadati</taxon>
        <taxon>Thermodesulfobacteriota</taxon>
        <taxon>Desulfovibrionia</taxon>
        <taxon>Desulfovibrionales</taxon>
        <taxon>Desulfovibrionaceae</taxon>
        <taxon>Desulfovibrio</taxon>
    </lineage>
</organism>
<evidence type="ECO:0000256" key="7">
    <source>
        <dbReference type="ARBA" id="ARBA00023136"/>
    </source>
</evidence>
<keyword evidence="6 8" id="KW-1133">Transmembrane helix</keyword>
<feature type="transmembrane region" description="Helical" evidence="8">
    <location>
        <begin position="12"/>
        <end position="29"/>
    </location>
</feature>
<keyword evidence="9" id="KW-0560">Oxidoreductase</keyword>
<keyword evidence="7 8" id="KW-0472">Membrane</keyword>
<comment type="subunit">
    <text evidence="8">NDH-1 is composed of 14 different subunits. Subunits NuoA, H, J, K, L, M, N constitute the membrane sector of the complex.</text>
</comment>
<comment type="similarity">
    <text evidence="2 8">Belongs to the complex I subunit 4L family.</text>
</comment>
<name>A0A6H3F5W8_9BACT</name>
<evidence type="ECO:0000256" key="5">
    <source>
        <dbReference type="ARBA" id="ARBA00022692"/>
    </source>
</evidence>
<dbReference type="GO" id="GO:0042773">
    <property type="term" value="P:ATP synthesis coupled electron transport"/>
    <property type="evidence" value="ECO:0007669"/>
    <property type="project" value="InterPro"/>
</dbReference>
<dbReference type="EMBL" id="SIXC01000005">
    <property type="protein sequence ID" value="TBH80537.1"/>
    <property type="molecule type" value="Genomic_DNA"/>
</dbReference>
<dbReference type="Gene3D" id="1.10.287.3510">
    <property type="match status" value="1"/>
</dbReference>
<dbReference type="NCBIfam" id="NF004320">
    <property type="entry name" value="PRK05715.1-2"/>
    <property type="match status" value="1"/>
</dbReference>
<comment type="function">
    <text evidence="8">NDH-1 shuttles electrons from NADH, via FMN and iron-sulfur (Fe-S) centers, to quinones in the respiratory chain. The immediate electron acceptor for the enzyme in this species is believed to be ubiquinone. Couples the redox reaction to proton translocation (for every two electrons transferred, four hydrogen ions are translocated across the cytoplasmic membrane), and thus conserves the redox energy in a proton gradient.</text>
</comment>
<keyword evidence="8" id="KW-0874">Quinone</keyword>
<dbReference type="HAMAP" id="MF_01456">
    <property type="entry name" value="NDH1_NuoK"/>
    <property type="match status" value="1"/>
</dbReference>
<evidence type="ECO:0000256" key="4">
    <source>
        <dbReference type="ARBA" id="ARBA00022519"/>
    </source>
</evidence>
<keyword evidence="5 8" id="KW-0812">Transmembrane</keyword>
<keyword evidence="8" id="KW-0520">NAD</keyword>
<evidence type="ECO:0000256" key="3">
    <source>
        <dbReference type="ARBA" id="ARBA00022448"/>
    </source>
</evidence>
<evidence type="ECO:0000256" key="2">
    <source>
        <dbReference type="ARBA" id="ARBA00010519"/>
    </source>
</evidence>
<dbReference type="Proteomes" id="UP000292919">
    <property type="component" value="Unassembled WGS sequence"/>
</dbReference>
<comment type="caution">
    <text evidence="9">The sequence shown here is derived from an EMBL/GenBank/DDBJ whole genome shotgun (WGS) entry which is preliminary data.</text>
</comment>
<dbReference type="GO" id="GO:0048038">
    <property type="term" value="F:quinone binding"/>
    <property type="evidence" value="ECO:0007669"/>
    <property type="project" value="UniProtKB-KW"/>
</dbReference>
<dbReference type="RefSeq" id="WP_118230207.1">
    <property type="nucleotide sequence ID" value="NZ_DBFBQU010000263.1"/>
</dbReference>
<dbReference type="EC" id="7.1.1.-" evidence="8"/>
<keyword evidence="4" id="KW-0997">Cell inner membrane</keyword>
<evidence type="ECO:0000256" key="8">
    <source>
        <dbReference type="HAMAP-Rule" id="MF_01456"/>
    </source>
</evidence>
<keyword evidence="10" id="KW-1185">Reference proteome</keyword>
<keyword evidence="8" id="KW-0830">Ubiquinone</keyword>
<gene>
    <name evidence="8 9" type="primary">nuoK</name>
    <name evidence="9" type="ORF">EB812_05225</name>
</gene>
<dbReference type="PANTHER" id="PTHR11434:SF16">
    <property type="entry name" value="NADH-UBIQUINONE OXIDOREDUCTASE CHAIN 4L"/>
    <property type="match status" value="1"/>
</dbReference>
<reference evidence="9 10" key="1">
    <citation type="submission" date="2018-12" db="EMBL/GenBank/DDBJ databases">
        <title>First genome draft of Desulfovibrio legallis sp. nov.</title>
        <authorList>
            <person name="Ben Dhia O."/>
            <person name="Najjari A."/>
            <person name="Ferjani R."/>
            <person name="Fhoula I."/>
            <person name="Fardeau M.-L."/>
            <person name="Boudabbous A."/>
            <person name="Ouzari H.I."/>
        </authorList>
    </citation>
    <scope>NUCLEOTIDE SEQUENCE [LARGE SCALE GENOMIC DNA]</scope>
    <source>
        <strain evidence="9 10">H1T</strain>
    </source>
</reference>
<dbReference type="GO" id="GO:0050136">
    <property type="term" value="F:NADH dehydrogenase (quinone) (non-electrogenic) activity"/>
    <property type="evidence" value="ECO:0007669"/>
    <property type="project" value="UniProtKB-UniRule"/>
</dbReference>
<dbReference type="AlphaFoldDB" id="A0A6H3F5W8"/>
<keyword evidence="8" id="KW-1278">Translocase</keyword>
<keyword evidence="8" id="KW-1003">Cell membrane</keyword>
<evidence type="ECO:0000256" key="6">
    <source>
        <dbReference type="ARBA" id="ARBA00022989"/>
    </source>
</evidence>
<sequence length="107" mass="11202">MIASASQSLEAYLIIGAGLFGLGLFGMAVRRTFIGMLIASELILCGASVNFMAFGRFTAPDPVAGQVATLFVMAIAAAEAVIVLSIILAVYRLYRSIETDGPSDMHG</sequence>
<dbReference type="InterPro" id="IPR001133">
    <property type="entry name" value="NADH_UbQ_OxRdtase_chain4L/K"/>
</dbReference>
<feature type="transmembrane region" description="Helical" evidence="8">
    <location>
        <begin position="36"/>
        <end position="55"/>
    </location>
</feature>
<comment type="subcellular location">
    <subcellularLocation>
        <location evidence="8">Cell membrane</location>
        <topology evidence="8">Multi-pass membrane protein</topology>
    </subcellularLocation>
    <subcellularLocation>
        <location evidence="1">Membrane</location>
        <topology evidence="1">Multi-pass membrane protein</topology>
    </subcellularLocation>
</comment>